<keyword evidence="4" id="KW-1185">Reference proteome</keyword>
<organism evidence="3 4">
    <name type="scientific">Dinothrombium tinctorium</name>
    <dbReference type="NCBI Taxonomy" id="1965070"/>
    <lineage>
        <taxon>Eukaryota</taxon>
        <taxon>Metazoa</taxon>
        <taxon>Ecdysozoa</taxon>
        <taxon>Arthropoda</taxon>
        <taxon>Chelicerata</taxon>
        <taxon>Arachnida</taxon>
        <taxon>Acari</taxon>
        <taxon>Acariformes</taxon>
        <taxon>Trombidiformes</taxon>
        <taxon>Prostigmata</taxon>
        <taxon>Anystina</taxon>
        <taxon>Parasitengona</taxon>
        <taxon>Trombidioidea</taxon>
        <taxon>Trombidiidae</taxon>
        <taxon>Dinothrombium</taxon>
    </lineage>
</organism>
<reference evidence="3 4" key="1">
    <citation type="journal article" date="2018" name="Gigascience">
        <title>Genomes of trombidid mites reveal novel predicted allergens and laterally-transferred genes associated with secondary metabolism.</title>
        <authorList>
            <person name="Dong X."/>
            <person name="Chaisiri K."/>
            <person name="Xia D."/>
            <person name="Armstrong S.D."/>
            <person name="Fang Y."/>
            <person name="Donnelly M.J."/>
            <person name="Kadowaki T."/>
            <person name="McGarry J.W."/>
            <person name="Darby A.C."/>
            <person name="Makepeace B.L."/>
        </authorList>
    </citation>
    <scope>NUCLEOTIDE SEQUENCE [LARGE SCALE GENOMIC DNA]</scope>
    <source>
        <strain evidence="3">UoL-WK</strain>
    </source>
</reference>
<dbReference type="GO" id="GO:0005319">
    <property type="term" value="F:lipid transporter activity"/>
    <property type="evidence" value="ECO:0007669"/>
    <property type="project" value="InterPro"/>
</dbReference>
<proteinExistence type="predicted"/>
<evidence type="ECO:0000256" key="1">
    <source>
        <dbReference type="ARBA" id="ARBA00022729"/>
    </source>
</evidence>
<evidence type="ECO:0000313" key="4">
    <source>
        <dbReference type="Proteomes" id="UP000285301"/>
    </source>
</evidence>
<comment type="caution">
    <text evidence="3">The sequence shown here is derived from an EMBL/GenBank/DDBJ whole genome shotgun (WGS) entry which is preliminary data.</text>
</comment>
<dbReference type="Proteomes" id="UP000285301">
    <property type="component" value="Unassembled WGS sequence"/>
</dbReference>
<dbReference type="Gene3D" id="2.30.230.10">
    <property type="entry name" value="Lipovitellin, beta-sheet shell regions, chain A"/>
    <property type="match status" value="1"/>
</dbReference>
<dbReference type="InterPro" id="IPR015816">
    <property type="entry name" value="Vitellinogen_b-sht_N"/>
</dbReference>
<gene>
    <name evidence="3" type="ORF">B4U79_17096</name>
</gene>
<keyword evidence="1" id="KW-0732">Signal</keyword>
<evidence type="ECO:0000313" key="3">
    <source>
        <dbReference type="EMBL" id="RWR98915.1"/>
    </source>
</evidence>
<dbReference type="InterPro" id="IPR001747">
    <property type="entry name" value="Vitellogenin_N"/>
</dbReference>
<dbReference type="AlphaFoldDB" id="A0A443Q7C6"/>
<dbReference type="InterPro" id="IPR015819">
    <property type="entry name" value="Lipid_transp_b-sht_shell"/>
</dbReference>
<dbReference type="SUPFAM" id="SSF56968">
    <property type="entry name" value="Lipovitellin-phosvitin complex, beta-sheet shell regions"/>
    <property type="match status" value="1"/>
</dbReference>
<dbReference type="EMBL" id="NCKU01017877">
    <property type="protein sequence ID" value="RWR98915.1"/>
    <property type="molecule type" value="Genomic_DNA"/>
</dbReference>
<sequence length="270" mass="31606">PGNVYVYEYETNLTTDREKPETAIIGLNIIFEVHAKTKNEIIVKITQANTTSRGPNSEFETSKIMPNEDENLDGNTIFNPFGVTSNEYKISVVFSSNESVITQNVKKSIASLLDVDMWFWVSDYSEYSFGLLGRSDDNYYIRNDREEVYLSHIHRFRNVRLKHDHGKYYHDQSFRVRGGERMKRYLYTHEMKEFHYIFNGSKWAFEEVFTKEEISHYYKVFNQDHGPFGPTLISYQHLKLKSIAKIATEDFKTFFDDKNKTDISGANAVS</sequence>
<dbReference type="Pfam" id="PF01347">
    <property type="entry name" value="Vitellogenin_N"/>
    <property type="match status" value="1"/>
</dbReference>
<feature type="non-terminal residue" evidence="3">
    <location>
        <position position="270"/>
    </location>
</feature>
<name>A0A443Q7C6_9ACAR</name>
<protein>
    <recommendedName>
        <fullName evidence="2">Vitellogenin domain-containing protein</fullName>
    </recommendedName>
</protein>
<dbReference type="OrthoDB" id="5956066at2759"/>
<feature type="domain" description="Vitellogenin" evidence="2">
    <location>
        <begin position="1"/>
        <end position="247"/>
    </location>
</feature>
<feature type="non-terminal residue" evidence="3">
    <location>
        <position position="1"/>
    </location>
</feature>
<evidence type="ECO:0000259" key="2">
    <source>
        <dbReference type="Pfam" id="PF01347"/>
    </source>
</evidence>
<accession>A0A443Q7C6</accession>